<dbReference type="InterPro" id="IPR001021">
    <property type="entry name" value="Ribosomal_bL25_long"/>
</dbReference>
<dbReference type="PANTHER" id="PTHR33284:SF1">
    <property type="entry name" value="RIBOSOMAL PROTEIN L25_GLN-TRNA SYNTHETASE, ANTI-CODON-BINDING DOMAIN-CONTAINING PROTEIN"/>
    <property type="match status" value="1"/>
</dbReference>
<dbReference type="GO" id="GO:0006412">
    <property type="term" value="P:translation"/>
    <property type="evidence" value="ECO:0007669"/>
    <property type="project" value="UniProtKB-UniRule"/>
</dbReference>
<sequence>MTTQRTQLTVQPRIILGKKVKQLRKAGIIPASVYGNDKASVNVQVLQKNFAQAAKVAGDNGLIDLLVEGESKPRPVLVDDVLIHPLSDATLHVTFREVNLNEKVKANIAVETIGESEAVKNGGVLVVAYNELEVEALPTDLPEKFEVDISKLKAIGDDIKVSDLVFDRNKVELQGVEADTVLATIQAPKEEVVEETTAPAEVEITKGATTEEGKAAAAGEAAPEKKEEK</sequence>
<dbReference type="InterPro" id="IPR037121">
    <property type="entry name" value="Ribosomal_bL25_C"/>
</dbReference>
<dbReference type="InterPro" id="IPR020056">
    <property type="entry name" value="Rbsml_bL25/Gln-tRNA_synth_N"/>
</dbReference>
<dbReference type="GO" id="GO:0008097">
    <property type="term" value="F:5S rRNA binding"/>
    <property type="evidence" value="ECO:0007669"/>
    <property type="project" value="InterPro"/>
</dbReference>
<dbReference type="NCBIfam" id="TIGR00731">
    <property type="entry name" value="bL25_bact_ctc"/>
    <property type="match status" value="1"/>
</dbReference>
<comment type="similarity">
    <text evidence="5">Belongs to the bacterial ribosomal protein bL25 family. CTC subfamily.</text>
</comment>
<accession>A0A317JNT9</accession>
<evidence type="ECO:0000259" key="8">
    <source>
        <dbReference type="Pfam" id="PF14693"/>
    </source>
</evidence>
<evidence type="ECO:0000256" key="2">
    <source>
        <dbReference type="ARBA" id="ARBA00022884"/>
    </source>
</evidence>
<evidence type="ECO:0000313" key="9">
    <source>
        <dbReference type="EMBL" id="PWU23452.1"/>
    </source>
</evidence>
<keyword evidence="2 5" id="KW-0694">RNA-binding</keyword>
<name>A0A317JNT9_9BACT</name>
<feature type="domain" description="Large ribosomal subunit protein bL25 beta" evidence="8">
    <location>
        <begin position="103"/>
        <end position="189"/>
    </location>
</feature>
<dbReference type="Gene3D" id="2.170.120.20">
    <property type="entry name" value="Ribosomal protein L25, beta domain"/>
    <property type="match status" value="1"/>
</dbReference>
<evidence type="ECO:0000256" key="1">
    <source>
        <dbReference type="ARBA" id="ARBA00022730"/>
    </source>
</evidence>
<proteinExistence type="inferred from homology"/>
<feature type="domain" description="Large ribosomal subunit protein bL25 L25" evidence="7">
    <location>
        <begin position="8"/>
        <end position="95"/>
    </location>
</feature>
<comment type="function">
    <text evidence="5">This is one of the proteins that binds to the 5S RNA in the ribosome where it forms part of the central protuberance.</text>
</comment>
<dbReference type="InterPro" id="IPR011035">
    <property type="entry name" value="Ribosomal_bL25/Gln-tRNA_synth"/>
</dbReference>
<comment type="caution">
    <text evidence="9">The sequence shown here is derived from an EMBL/GenBank/DDBJ whole genome shotgun (WGS) entry which is preliminary data.</text>
</comment>
<dbReference type="Pfam" id="PF14693">
    <property type="entry name" value="Ribosomal_TL5_C"/>
    <property type="match status" value="1"/>
</dbReference>
<dbReference type="AlphaFoldDB" id="A0A317JNT9"/>
<dbReference type="SUPFAM" id="SSF50715">
    <property type="entry name" value="Ribosomal protein L25-like"/>
    <property type="match status" value="1"/>
</dbReference>
<dbReference type="HAMAP" id="MF_01334">
    <property type="entry name" value="Ribosomal_bL25_CTC"/>
    <property type="match status" value="1"/>
</dbReference>
<dbReference type="GO" id="GO:0003735">
    <property type="term" value="F:structural constituent of ribosome"/>
    <property type="evidence" value="ECO:0007669"/>
    <property type="project" value="InterPro"/>
</dbReference>
<dbReference type="CDD" id="cd00495">
    <property type="entry name" value="Ribosomal_L25_TL5_CTC"/>
    <property type="match status" value="1"/>
</dbReference>
<keyword evidence="1 5" id="KW-0699">rRNA-binding</keyword>
<dbReference type="InterPro" id="IPR020057">
    <property type="entry name" value="Ribosomal_bL25_b-dom"/>
</dbReference>
<dbReference type="InterPro" id="IPR020930">
    <property type="entry name" value="Ribosomal_uL5_bac-type"/>
</dbReference>
<evidence type="ECO:0000259" key="7">
    <source>
        <dbReference type="Pfam" id="PF01386"/>
    </source>
</evidence>
<reference evidence="9 10" key="1">
    <citation type="submission" date="2018-02" db="EMBL/GenBank/DDBJ databases">
        <title>Genomic Reconstructions from Amazon Rainforest and Pasture Soil Reveal Novel Insights into the Physiology of Candidate Phyla in Tropical Sites.</title>
        <authorList>
            <person name="Kroeger M.E."/>
            <person name="Delmont T."/>
            <person name="Eren A.M."/>
            <person name="Guo J."/>
            <person name="Meyer K.M."/>
            <person name="Khan K."/>
            <person name="Rodrigues J.L.M."/>
            <person name="Bohannan B.J.M."/>
            <person name="Tringe S."/>
            <person name="Borges C.D."/>
            <person name="Tiedje J."/>
            <person name="Tsai S.M."/>
            <person name="Nusslein K."/>
        </authorList>
    </citation>
    <scope>NUCLEOTIDE SEQUENCE [LARGE SCALE GENOMIC DNA]</scope>
    <source>
        <strain evidence="9">Amazon FNV 2010 28 9</strain>
    </source>
</reference>
<dbReference type="EMBL" id="PSRQ01000032">
    <property type="protein sequence ID" value="PWU23452.1"/>
    <property type="molecule type" value="Genomic_DNA"/>
</dbReference>
<dbReference type="GO" id="GO:0022625">
    <property type="term" value="C:cytosolic large ribosomal subunit"/>
    <property type="evidence" value="ECO:0007669"/>
    <property type="project" value="TreeGrafter"/>
</dbReference>
<dbReference type="Gene3D" id="2.40.240.10">
    <property type="entry name" value="Ribosomal Protein L25, Chain P"/>
    <property type="match status" value="1"/>
</dbReference>
<organism evidence="9 10">
    <name type="scientific">Candidatus Cerribacteria bacterium 'Amazon FNV 2010 28 9'</name>
    <dbReference type="NCBI Taxonomy" id="2081795"/>
    <lineage>
        <taxon>Bacteria</taxon>
        <taxon>Candidatus Cerribacteria</taxon>
    </lineage>
</organism>
<evidence type="ECO:0000256" key="3">
    <source>
        <dbReference type="ARBA" id="ARBA00022980"/>
    </source>
</evidence>
<comment type="subunit">
    <text evidence="5">Part of the 50S ribosomal subunit; part of the 5S rRNA/L5/L18/L25 subcomplex. Contacts the 5S rRNA. Binds to the 5S rRNA independently of L5 and L18.</text>
</comment>
<dbReference type="Pfam" id="PF01386">
    <property type="entry name" value="Ribosomal_L25p"/>
    <property type="match status" value="1"/>
</dbReference>
<keyword evidence="3 5" id="KW-0689">Ribosomal protein</keyword>
<dbReference type="Proteomes" id="UP000246104">
    <property type="component" value="Unassembled WGS sequence"/>
</dbReference>
<evidence type="ECO:0000256" key="5">
    <source>
        <dbReference type="HAMAP-Rule" id="MF_01334"/>
    </source>
</evidence>
<evidence type="ECO:0000256" key="6">
    <source>
        <dbReference type="SAM" id="MobiDB-lite"/>
    </source>
</evidence>
<feature type="region of interest" description="Disordered" evidence="6">
    <location>
        <begin position="192"/>
        <end position="229"/>
    </location>
</feature>
<dbReference type="InterPro" id="IPR029751">
    <property type="entry name" value="Ribosomal_L25_dom"/>
</dbReference>
<feature type="compositionally biased region" description="Low complexity" evidence="6">
    <location>
        <begin position="195"/>
        <end position="208"/>
    </location>
</feature>
<gene>
    <name evidence="5" type="primary">rplY</name>
    <name evidence="5" type="synonym">ctc</name>
    <name evidence="9" type="ORF">C5B42_02760</name>
</gene>
<dbReference type="PANTHER" id="PTHR33284">
    <property type="entry name" value="RIBOSOMAL PROTEIN L25/GLN-TRNA SYNTHETASE, ANTI-CODON-BINDING DOMAIN-CONTAINING PROTEIN"/>
    <property type="match status" value="1"/>
</dbReference>
<evidence type="ECO:0000313" key="10">
    <source>
        <dbReference type="Proteomes" id="UP000246104"/>
    </source>
</evidence>
<evidence type="ECO:0000256" key="4">
    <source>
        <dbReference type="ARBA" id="ARBA00023274"/>
    </source>
</evidence>
<keyword evidence="4 5" id="KW-0687">Ribonucleoprotein</keyword>
<protein>
    <recommendedName>
        <fullName evidence="5">Large ribosomal subunit protein bL25</fullName>
    </recommendedName>
    <alternativeName>
        <fullName evidence="5">General stress protein CTC</fullName>
    </alternativeName>
</protein>